<evidence type="ECO:0000313" key="3">
    <source>
        <dbReference type="Proteomes" id="UP000671879"/>
    </source>
</evidence>
<dbReference type="KEGG" id="aram:KAR29_04925"/>
<protein>
    <submittedName>
        <fullName evidence="2">NYN domain-containing protein</fullName>
    </submittedName>
</protein>
<keyword evidence="3" id="KW-1185">Reference proteome</keyword>
<dbReference type="GO" id="GO:0004540">
    <property type="term" value="F:RNA nuclease activity"/>
    <property type="evidence" value="ECO:0007669"/>
    <property type="project" value="InterPro"/>
</dbReference>
<dbReference type="PANTHER" id="PTHR35458">
    <property type="entry name" value="SLR0755 PROTEIN"/>
    <property type="match status" value="1"/>
</dbReference>
<feature type="domain" description="NYN" evidence="1">
    <location>
        <begin position="13"/>
        <end position="151"/>
    </location>
</feature>
<dbReference type="Proteomes" id="UP000671879">
    <property type="component" value="Chromosome"/>
</dbReference>
<name>A0A9Q7AA25_9BACT</name>
<reference evidence="3" key="1">
    <citation type="submission" date="2021-04" db="EMBL/GenBank/DDBJ databases">
        <title>A novel Synergistetes isolate from a pyrite-forming mixed culture.</title>
        <authorList>
            <person name="Bunk B."/>
            <person name="Sproer C."/>
            <person name="Spring S."/>
            <person name="Pester M."/>
        </authorList>
    </citation>
    <scope>NUCLEOTIDE SEQUENCE [LARGE SCALE GENOMIC DNA]</scope>
    <source>
        <strain evidence="3">J.5.4.2-T.3.5.2</strain>
    </source>
</reference>
<dbReference type="Gene3D" id="3.40.50.1010">
    <property type="entry name" value="5'-nuclease"/>
    <property type="match status" value="1"/>
</dbReference>
<dbReference type="InterPro" id="IPR047140">
    <property type="entry name" value="LabA"/>
</dbReference>
<dbReference type="AlphaFoldDB" id="A0A9Q7AA25"/>
<accession>A0A9Q7AA25</accession>
<gene>
    <name evidence="2" type="ORF">KAR29_04925</name>
</gene>
<dbReference type="EMBL" id="CP072943">
    <property type="protein sequence ID" value="QTX33240.1"/>
    <property type="molecule type" value="Genomic_DNA"/>
</dbReference>
<dbReference type="InterPro" id="IPR021139">
    <property type="entry name" value="NYN"/>
</dbReference>
<organism evidence="2 3">
    <name type="scientific">Aminithiophilus ramosus</name>
    <dbReference type="NCBI Taxonomy" id="3029084"/>
    <lineage>
        <taxon>Bacteria</taxon>
        <taxon>Thermotogati</taxon>
        <taxon>Synergistota</taxon>
        <taxon>Synergistia</taxon>
        <taxon>Synergistales</taxon>
        <taxon>Aminithiophilaceae</taxon>
        <taxon>Aminithiophilus</taxon>
    </lineage>
</organism>
<evidence type="ECO:0000259" key="1">
    <source>
        <dbReference type="Pfam" id="PF01936"/>
    </source>
</evidence>
<dbReference type="PANTHER" id="PTHR35458:SF8">
    <property type="entry name" value="SLR0650 PROTEIN"/>
    <property type="match status" value="1"/>
</dbReference>
<sequence length="201" mass="23344">MGGIRVQEPQTKRLHVFFDCQNLFHACRKAWDYDCPNFDPLKLSRFLSKMHPDWTLKKVHVYTGIHDSKVNPRLHSFWTNKLALLNQSPQVEIITRPLRYTSCDGIKVAREKGIDVRIALDLVRLARTNEFDVAALFSQDNDFREVSDEIRAIAREFDRWIKIASAFPGVPNAKGIDRTDWIPVPKEDYDRCIDPNDYSAP</sequence>
<evidence type="ECO:0000313" key="2">
    <source>
        <dbReference type="EMBL" id="QTX33240.1"/>
    </source>
</evidence>
<proteinExistence type="predicted"/>
<dbReference type="Pfam" id="PF01936">
    <property type="entry name" value="NYN"/>
    <property type="match status" value="1"/>
</dbReference>